<dbReference type="GO" id="GO:0005634">
    <property type="term" value="C:nucleus"/>
    <property type="evidence" value="ECO:0007669"/>
    <property type="project" value="UniProtKB-SubCell"/>
</dbReference>
<dbReference type="SMART" id="SM00906">
    <property type="entry name" value="Fungal_trans"/>
    <property type="match status" value="1"/>
</dbReference>
<evidence type="ECO:0000256" key="1">
    <source>
        <dbReference type="ARBA" id="ARBA00004123"/>
    </source>
</evidence>
<feature type="region of interest" description="Disordered" evidence="4">
    <location>
        <begin position="319"/>
        <end position="342"/>
    </location>
</feature>
<feature type="compositionally biased region" description="Gly residues" evidence="4">
    <location>
        <begin position="73"/>
        <end position="88"/>
    </location>
</feature>
<comment type="subcellular location">
    <subcellularLocation>
        <location evidence="1">Nucleus</location>
    </subcellularLocation>
</comment>
<dbReference type="GO" id="GO:0006351">
    <property type="term" value="P:DNA-templated transcription"/>
    <property type="evidence" value="ECO:0007669"/>
    <property type="project" value="InterPro"/>
</dbReference>
<organism evidence="6 7">
    <name type="scientific">Neonectria ditissima</name>
    <dbReference type="NCBI Taxonomy" id="78410"/>
    <lineage>
        <taxon>Eukaryota</taxon>
        <taxon>Fungi</taxon>
        <taxon>Dikarya</taxon>
        <taxon>Ascomycota</taxon>
        <taxon>Pezizomycotina</taxon>
        <taxon>Sordariomycetes</taxon>
        <taxon>Hypocreomycetidae</taxon>
        <taxon>Hypocreales</taxon>
        <taxon>Nectriaceae</taxon>
        <taxon>Neonectria</taxon>
    </lineage>
</organism>
<feature type="compositionally biased region" description="Acidic residues" evidence="4">
    <location>
        <begin position="95"/>
        <end position="107"/>
    </location>
</feature>
<dbReference type="Pfam" id="PF04082">
    <property type="entry name" value="Fungal_trans"/>
    <property type="match status" value="1"/>
</dbReference>
<name>A0A0P7BC33_9HYPO</name>
<accession>A0A0P7BC33</accession>
<dbReference type="PANTHER" id="PTHR31001">
    <property type="entry name" value="UNCHARACTERIZED TRANSCRIPTIONAL REGULATORY PROTEIN"/>
    <property type="match status" value="1"/>
</dbReference>
<feature type="compositionally biased region" description="Basic and acidic residues" evidence="4">
    <location>
        <begin position="57"/>
        <end position="72"/>
    </location>
</feature>
<reference evidence="6 7" key="1">
    <citation type="submission" date="2015-09" db="EMBL/GenBank/DDBJ databases">
        <title>Draft genome of a European isolate of the apple canker pathogen Neonectria ditissima.</title>
        <authorList>
            <person name="Gomez-Cortecero A."/>
            <person name="Harrison R.J."/>
            <person name="Armitage A.D."/>
        </authorList>
    </citation>
    <scope>NUCLEOTIDE SEQUENCE [LARGE SCALE GENOMIC DNA]</scope>
    <source>
        <strain evidence="6 7">R09/05</strain>
    </source>
</reference>
<feature type="compositionally biased region" description="Low complexity" evidence="4">
    <location>
        <begin position="1"/>
        <end position="10"/>
    </location>
</feature>
<dbReference type="AlphaFoldDB" id="A0A0P7BC33"/>
<evidence type="ECO:0000313" key="6">
    <source>
        <dbReference type="EMBL" id="KPM38035.1"/>
    </source>
</evidence>
<dbReference type="InterPro" id="IPR007219">
    <property type="entry name" value="XnlR_reg_dom"/>
</dbReference>
<protein>
    <recommendedName>
        <fullName evidence="5">Xylanolytic transcriptional activator regulatory domain-containing protein</fullName>
    </recommendedName>
</protein>
<dbReference type="GO" id="GO:0008270">
    <property type="term" value="F:zinc ion binding"/>
    <property type="evidence" value="ECO:0007669"/>
    <property type="project" value="InterPro"/>
</dbReference>
<dbReference type="CDD" id="cd12148">
    <property type="entry name" value="fungal_TF_MHR"/>
    <property type="match status" value="1"/>
</dbReference>
<evidence type="ECO:0000256" key="2">
    <source>
        <dbReference type="ARBA" id="ARBA00022723"/>
    </source>
</evidence>
<sequence length="586" mass="65758">MDSLRPSASPDSHDNHSAAAAASASDGTSEPSRLADGLRLPCARLQPQLKDPGTLDMSEREAELLKRLRKLEGGGGGAEQPAGAGGATGRREDEPPVSDDVEDSEDDGNPHQPPPQKFAADSDHHSFILGYRSADVDLTGLHPLPSQVACLWQIYLENAEPLLNVLHLPTMDKLMGKMKWRVGNLSLGAEAPVFAIYYAAVTSREAEEFRFTLEQALAKANILNTPNMAVLQAFTIFPTMVKCHDGSKFCWTPTSVCVRMAQALGLHCDGVQLDLPPFELEMRHRLWWSIMSIDSRSAEVMGSDLTVADKHFDTQLPSDINDADIDPSSTEMPAPREGRTDTSVSLVRHETCALCRRLLTVMAEMGPVDPKNAGKTLEGREYMLVEVYDRIEEKFLKHVVTYDDPLLWMASLIARIVMAKNGLVIYQPVSFPGTGPELFNEIRNRLWVSTIEIVEYNYLLNTDPRCRQWRWLFQAYRQWPSIAYMLLEASRRSWTVTSERAWEAAQILGHDHPMEGTEKEDPTAVWMPVKRLYIKAKRHREVERARLRADPAAAQRLDVEDRMNNVPERLGPVPGMESQKSELRLR</sequence>
<feature type="region of interest" description="Disordered" evidence="4">
    <location>
        <begin position="1"/>
        <end position="121"/>
    </location>
</feature>
<keyword evidence="7" id="KW-1185">Reference proteome</keyword>
<dbReference type="EMBL" id="LKCW01000146">
    <property type="protein sequence ID" value="KPM38035.1"/>
    <property type="molecule type" value="Genomic_DNA"/>
</dbReference>
<dbReference type="STRING" id="78410.A0A0P7BC33"/>
<dbReference type="OrthoDB" id="3989227at2759"/>
<dbReference type="PANTHER" id="PTHR31001:SF50">
    <property type="entry name" value="ZN(II)2CYS6 TRANSCRIPTION FACTOR (EUROFUNG)"/>
    <property type="match status" value="1"/>
</dbReference>
<keyword evidence="2" id="KW-0479">Metal-binding</keyword>
<feature type="domain" description="Xylanolytic transcriptional activator regulatory" evidence="5">
    <location>
        <begin position="250"/>
        <end position="323"/>
    </location>
</feature>
<evidence type="ECO:0000256" key="4">
    <source>
        <dbReference type="SAM" id="MobiDB-lite"/>
    </source>
</evidence>
<proteinExistence type="predicted"/>
<gene>
    <name evidence="6" type="ORF">AK830_g8535</name>
</gene>
<dbReference type="GO" id="GO:0003677">
    <property type="term" value="F:DNA binding"/>
    <property type="evidence" value="ECO:0007669"/>
    <property type="project" value="InterPro"/>
</dbReference>
<evidence type="ECO:0000259" key="5">
    <source>
        <dbReference type="SMART" id="SM00906"/>
    </source>
</evidence>
<comment type="caution">
    <text evidence="6">The sequence shown here is derived from an EMBL/GenBank/DDBJ whole genome shotgun (WGS) entry which is preliminary data.</text>
</comment>
<evidence type="ECO:0000256" key="3">
    <source>
        <dbReference type="ARBA" id="ARBA00023242"/>
    </source>
</evidence>
<dbReference type="Proteomes" id="UP000050424">
    <property type="component" value="Unassembled WGS sequence"/>
</dbReference>
<dbReference type="InterPro" id="IPR050613">
    <property type="entry name" value="Sec_Metabolite_Reg"/>
</dbReference>
<feature type="region of interest" description="Disordered" evidence="4">
    <location>
        <begin position="553"/>
        <end position="586"/>
    </location>
</feature>
<evidence type="ECO:0000313" key="7">
    <source>
        <dbReference type="Proteomes" id="UP000050424"/>
    </source>
</evidence>
<keyword evidence="3" id="KW-0539">Nucleus</keyword>